<sequence>MGATDSKLAFRKGVFRLFEERNIPFAADDYWTLFWTLPESVDDVYSLIGASDIRRARDSSRENLETLIDKVLGHMVSIVEAPNFPAAPNTISELLNCFRVLSRVIPYIFEYGDSSEWEDKLFWVPRSVERLPTPAAAADHEQDGQKAQPQYDTLPPRGDIIMSLTLKCLFLAGFTLPSTMTSADGNKVNHVIWESGVGSSTPIASSREHDLNRIEVLRLLIVLLSKSMYVPPSQVLSKEDRWLHYVVAKTERKVVLALLCSLLNTACKYNPLGWGVPYNHVVFTDTREQLVVMCLRVLLVILDYHSPRVAQTMRQLDQRDTAPPAEMVNGVELMSIQDPEKRKLAEREQPPVDNTAVQAIDHELDETHENAFRHYLSKLHRAQDFQFLIDGIYRILSNPMQATNTYLPGSTKRVRCHVEMMMLCWKLLETNSRFRNYLMETERALDLMVVLVFYAIENKTNPAQVGLVRMCAFILQTLSSDRTFGVKLNRHFDGHSSLPASIRITAFHGTYADFLITSVFSLIATSRGALSTLYPALILTVTNISPYLKNLSVTSSNKLVSLFGSLSAPGFLLADEANHRLVGYMLEAFNNMVQYQFSDNANLVYAIVRSHSKFEKLRDFTLEGALADMDRLRQAKEDKLRRNSQQQQQQQQHQAPPTPTSESSSPPAMDTNEAPNADNDGKDENKDGLSEKARGKLPESNASSSSSPQTKLHPMSPQRQASASSIASAVSLLPGAKHGFLPTEEWVQSWQKHLPLEPLLVLLEHLTPQVEALCSTQTLTSDGQVLEFLRNNTLVGILPPPQAIFIRKFRWGEALVIWFRSMLWGQAYVSSITEYCPWNGTQVKLFQIKQQLADSPQQPTQPSTPTTAAPAPPASSHPPTPY</sequence>
<dbReference type="InParanoid" id="A0A1X2HVR3"/>
<proteinExistence type="predicted"/>
<name>A0A1X2HVR3_SYNRA</name>
<feature type="region of interest" description="Disordered" evidence="1">
    <location>
        <begin position="637"/>
        <end position="723"/>
    </location>
</feature>
<dbReference type="OMA" id="IFEDDKW"/>
<dbReference type="PANTHER" id="PTHR21575:SF12">
    <property type="entry name" value="PROTEIN HID1"/>
    <property type="match status" value="1"/>
</dbReference>
<evidence type="ECO:0000313" key="3">
    <source>
        <dbReference type="Proteomes" id="UP000242180"/>
    </source>
</evidence>
<evidence type="ECO:0000256" key="1">
    <source>
        <dbReference type="SAM" id="MobiDB-lite"/>
    </source>
</evidence>
<dbReference type="InterPro" id="IPR026705">
    <property type="entry name" value="Hid-1/Ecm30"/>
</dbReference>
<dbReference type="FunCoup" id="A0A1X2HVR3">
    <property type="interactions" value="6"/>
</dbReference>
<keyword evidence="3" id="KW-1185">Reference proteome</keyword>
<feature type="compositionally biased region" description="Pro residues" evidence="1">
    <location>
        <begin position="870"/>
        <end position="882"/>
    </location>
</feature>
<dbReference type="GO" id="GO:0016020">
    <property type="term" value="C:membrane"/>
    <property type="evidence" value="ECO:0007669"/>
    <property type="project" value="TreeGrafter"/>
</dbReference>
<dbReference type="PANTHER" id="PTHR21575">
    <property type="entry name" value="PROTEIN HID1"/>
    <property type="match status" value="1"/>
</dbReference>
<dbReference type="Pfam" id="PF12722">
    <property type="entry name" value="Hid1"/>
    <property type="match status" value="2"/>
</dbReference>
<feature type="compositionally biased region" description="Low complexity" evidence="1">
    <location>
        <begin position="645"/>
        <end position="667"/>
    </location>
</feature>
<organism evidence="2 3">
    <name type="scientific">Syncephalastrum racemosum</name>
    <name type="common">Filamentous fungus</name>
    <dbReference type="NCBI Taxonomy" id="13706"/>
    <lineage>
        <taxon>Eukaryota</taxon>
        <taxon>Fungi</taxon>
        <taxon>Fungi incertae sedis</taxon>
        <taxon>Mucoromycota</taxon>
        <taxon>Mucoromycotina</taxon>
        <taxon>Mucoromycetes</taxon>
        <taxon>Mucorales</taxon>
        <taxon>Syncephalastraceae</taxon>
        <taxon>Syncephalastrum</taxon>
    </lineage>
</organism>
<dbReference type="STRING" id="13706.A0A1X2HVR3"/>
<feature type="compositionally biased region" description="Low complexity" evidence="1">
    <location>
        <begin position="855"/>
        <end position="869"/>
    </location>
</feature>
<dbReference type="GO" id="GO:0005797">
    <property type="term" value="C:Golgi medial cisterna"/>
    <property type="evidence" value="ECO:0007669"/>
    <property type="project" value="TreeGrafter"/>
</dbReference>
<accession>A0A1X2HVR3</accession>
<reference evidence="2 3" key="1">
    <citation type="submission" date="2016-07" db="EMBL/GenBank/DDBJ databases">
        <title>Pervasive Adenine N6-methylation of Active Genes in Fungi.</title>
        <authorList>
            <consortium name="DOE Joint Genome Institute"/>
            <person name="Mondo S.J."/>
            <person name="Dannebaum R.O."/>
            <person name="Kuo R.C."/>
            <person name="Labutti K."/>
            <person name="Haridas S."/>
            <person name="Kuo A."/>
            <person name="Salamov A."/>
            <person name="Ahrendt S.R."/>
            <person name="Lipzen A."/>
            <person name="Sullivan W."/>
            <person name="Andreopoulos W.B."/>
            <person name="Clum A."/>
            <person name="Lindquist E."/>
            <person name="Daum C."/>
            <person name="Ramamoorthy G.K."/>
            <person name="Gryganskyi A."/>
            <person name="Culley D."/>
            <person name="Magnuson J.K."/>
            <person name="James T.Y."/>
            <person name="O'Malley M.A."/>
            <person name="Stajich J.E."/>
            <person name="Spatafora J.W."/>
            <person name="Visel A."/>
            <person name="Grigoriev I.V."/>
        </authorList>
    </citation>
    <scope>NUCLEOTIDE SEQUENCE [LARGE SCALE GENOMIC DNA]</scope>
    <source>
        <strain evidence="2 3">NRRL 2496</strain>
    </source>
</reference>
<dbReference type="GO" id="GO:0000138">
    <property type="term" value="C:Golgi trans cisterna"/>
    <property type="evidence" value="ECO:0007669"/>
    <property type="project" value="TreeGrafter"/>
</dbReference>
<dbReference type="Proteomes" id="UP000242180">
    <property type="component" value="Unassembled WGS sequence"/>
</dbReference>
<dbReference type="EMBL" id="MCGN01000001">
    <property type="protein sequence ID" value="ORZ03659.1"/>
    <property type="molecule type" value="Genomic_DNA"/>
</dbReference>
<gene>
    <name evidence="2" type="ORF">BCR43DRAFT_483744</name>
</gene>
<protein>
    <submittedName>
        <fullName evidence="2">High-temperature-induced dauer-formation protein-domain-containing protein</fullName>
    </submittedName>
</protein>
<dbReference type="AlphaFoldDB" id="A0A1X2HVR3"/>
<dbReference type="OrthoDB" id="432953at2759"/>
<feature type="region of interest" description="Disordered" evidence="1">
    <location>
        <begin position="851"/>
        <end position="882"/>
    </location>
</feature>
<comment type="caution">
    <text evidence="2">The sequence shown here is derived from an EMBL/GenBank/DDBJ whole genome shotgun (WGS) entry which is preliminary data.</text>
</comment>
<feature type="compositionally biased region" description="Basic and acidic residues" evidence="1">
    <location>
        <begin position="679"/>
        <end position="697"/>
    </location>
</feature>
<evidence type="ECO:0000313" key="2">
    <source>
        <dbReference type="EMBL" id="ORZ03659.1"/>
    </source>
</evidence>